<dbReference type="SMART" id="SM00028">
    <property type="entry name" value="TPR"/>
    <property type="match status" value="4"/>
</dbReference>
<evidence type="ECO:0000259" key="4">
    <source>
        <dbReference type="Pfam" id="PF19413"/>
    </source>
</evidence>
<evidence type="ECO:0000256" key="3">
    <source>
        <dbReference type="PROSITE-ProRule" id="PRU00339"/>
    </source>
</evidence>
<feature type="domain" description="YaiO beta-barrel" evidence="4">
    <location>
        <begin position="213"/>
        <end position="366"/>
    </location>
</feature>
<protein>
    <submittedName>
        <fullName evidence="5">YaiO family outer membrane beta-barrel protein</fullName>
    </submittedName>
</protein>
<dbReference type="PROSITE" id="PS50005">
    <property type="entry name" value="TPR"/>
    <property type="match status" value="1"/>
</dbReference>
<reference evidence="6" key="1">
    <citation type="journal article" date="2019" name="Int. J. Syst. Evol. Microbiol.">
        <title>The Global Catalogue of Microorganisms (GCM) 10K type strain sequencing project: providing services to taxonomists for standard genome sequencing and annotation.</title>
        <authorList>
            <consortium name="The Broad Institute Genomics Platform"/>
            <consortium name="The Broad Institute Genome Sequencing Center for Infectious Disease"/>
            <person name="Wu L."/>
            <person name="Ma J."/>
        </authorList>
    </citation>
    <scope>NUCLEOTIDE SEQUENCE [LARGE SCALE GENOMIC DNA]</scope>
    <source>
        <strain evidence="6">CCUG 38813</strain>
    </source>
</reference>
<evidence type="ECO:0000256" key="1">
    <source>
        <dbReference type="ARBA" id="ARBA00022737"/>
    </source>
</evidence>
<dbReference type="SUPFAM" id="SSF48452">
    <property type="entry name" value="TPR-like"/>
    <property type="match status" value="1"/>
</dbReference>
<dbReference type="EMBL" id="JBHSMS010000079">
    <property type="protein sequence ID" value="MFC5513854.1"/>
    <property type="molecule type" value="Genomic_DNA"/>
</dbReference>
<dbReference type="InterPro" id="IPR030887">
    <property type="entry name" value="Beta-barrel_YaiO"/>
</dbReference>
<keyword evidence="6" id="KW-1185">Reference proteome</keyword>
<organism evidence="5 6">
    <name type="scientific">Massilia jejuensis</name>
    <dbReference type="NCBI Taxonomy" id="648894"/>
    <lineage>
        <taxon>Bacteria</taxon>
        <taxon>Pseudomonadati</taxon>
        <taxon>Pseudomonadota</taxon>
        <taxon>Betaproteobacteria</taxon>
        <taxon>Burkholderiales</taxon>
        <taxon>Oxalobacteraceae</taxon>
        <taxon>Telluria group</taxon>
        <taxon>Massilia</taxon>
    </lineage>
</organism>
<proteinExistence type="predicted"/>
<dbReference type="InterPro" id="IPR019734">
    <property type="entry name" value="TPR_rpt"/>
</dbReference>
<evidence type="ECO:0000313" key="6">
    <source>
        <dbReference type="Proteomes" id="UP001596031"/>
    </source>
</evidence>
<dbReference type="Proteomes" id="UP001596031">
    <property type="component" value="Unassembled WGS sequence"/>
</dbReference>
<dbReference type="PANTHER" id="PTHR44858">
    <property type="entry name" value="TETRATRICOPEPTIDE REPEAT PROTEIN 6"/>
    <property type="match status" value="1"/>
</dbReference>
<keyword evidence="1" id="KW-0677">Repeat</keyword>
<dbReference type="InterPro" id="IPR050498">
    <property type="entry name" value="Ycf3"/>
</dbReference>
<sequence>MPIDYQLPPAAAEQTTAASPASFDQQYEKARALANGGQPALALAAYNALLARSPANADVLLGRGIVYTRMERWAEARADLEAAARAAPDYADVWRALGDLHLWQGQAAQAVAAYSRLSALRPDDAGAWQARARANRAAGRIDEARLDLDRARALGANGGEIDAALAALQPRPALAAPVPVPARAGNPEAALADKYAWAASLAGGWTDAGSGPRWNDQSASVRHYLKGGSIGFETLRAHRFGQTGHAWALDAYAALWTGAYANFRYQRAPAARLFPANAGRVELYQSLGGGWEASLAGDVLGFDSRVNIYGVALAKYVGNWYVQLRHQAIVSAGSHSDGQRLLARYYHAGDADSYLEAAASSGRSDDPLSLSGGRARSGGGAVTWVRYWSDNWGTRLGAGFSRGANGARERGASVGLYRRW</sequence>
<evidence type="ECO:0000313" key="5">
    <source>
        <dbReference type="EMBL" id="MFC5513854.1"/>
    </source>
</evidence>
<feature type="repeat" description="TPR" evidence="3">
    <location>
        <begin position="91"/>
        <end position="124"/>
    </location>
</feature>
<dbReference type="Pfam" id="PF14559">
    <property type="entry name" value="TPR_19"/>
    <property type="match status" value="1"/>
</dbReference>
<comment type="caution">
    <text evidence="5">The sequence shown here is derived from an EMBL/GenBank/DDBJ whole genome shotgun (WGS) entry which is preliminary data.</text>
</comment>
<dbReference type="InterPro" id="IPR011990">
    <property type="entry name" value="TPR-like_helical_dom_sf"/>
</dbReference>
<dbReference type="Gene3D" id="1.25.40.10">
    <property type="entry name" value="Tetratricopeptide repeat domain"/>
    <property type="match status" value="1"/>
</dbReference>
<dbReference type="PANTHER" id="PTHR44858:SF1">
    <property type="entry name" value="UDP-N-ACETYLGLUCOSAMINE--PEPTIDE N-ACETYLGLUCOSAMINYLTRANSFERASE SPINDLY-RELATED"/>
    <property type="match status" value="1"/>
</dbReference>
<name>A0ABW0PMM5_9BURK</name>
<dbReference type="NCBIfam" id="TIGR04390">
    <property type="entry name" value="OMP_YaiO_dom"/>
    <property type="match status" value="1"/>
</dbReference>
<keyword evidence="2 3" id="KW-0802">TPR repeat</keyword>
<gene>
    <name evidence="5" type="ORF">ACFPOU_22380</name>
</gene>
<dbReference type="Pfam" id="PF19413">
    <property type="entry name" value="YaiO"/>
    <property type="match status" value="1"/>
</dbReference>
<accession>A0ABW0PMM5</accession>
<dbReference type="RefSeq" id="WP_379726823.1">
    <property type="nucleotide sequence ID" value="NZ_JBHSMS010000079.1"/>
</dbReference>
<evidence type="ECO:0000256" key="2">
    <source>
        <dbReference type="ARBA" id="ARBA00022803"/>
    </source>
</evidence>